<protein>
    <recommendedName>
        <fullName evidence="1">Thiopeptide-type bacteriocin biosynthesis domain-containing protein</fullName>
    </recommendedName>
</protein>
<organism evidence="2 3">
    <name type="scientific">Thermogemmatispora aurantia</name>
    <dbReference type="NCBI Taxonomy" id="2045279"/>
    <lineage>
        <taxon>Bacteria</taxon>
        <taxon>Bacillati</taxon>
        <taxon>Chloroflexota</taxon>
        <taxon>Ktedonobacteria</taxon>
        <taxon>Thermogemmatisporales</taxon>
        <taxon>Thermogemmatisporaceae</taxon>
        <taxon>Thermogemmatispora</taxon>
    </lineage>
</organism>
<dbReference type="AlphaFoldDB" id="A0A5J4KAT0"/>
<keyword evidence="3" id="KW-1185">Reference proteome</keyword>
<comment type="caution">
    <text evidence="2">The sequence shown here is derived from an EMBL/GenBank/DDBJ whole genome shotgun (WGS) entry which is preliminary data.</text>
</comment>
<evidence type="ECO:0000313" key="2">
    <source>
        <dbReference type="EMBL" id="GER83849.1"/>
    </source>
</evidence>
<proteinExistence type="predicted"/>
<evidence type="ECO:0000259" key="1">
    <source>
        <dbReference type="Pfam" id="PF14028"/>
    </source>
</evidence>
<reference evidence="2 3" key="1">
    <citation type="journal article" date="2019" name="Int. J. Syst. Evol. Microbiol.">
        <title>Thermogemmatispora aurantia sp. nov. and Thermogemmatispora argillosa sp. nov., within the class Ktedonobacteria, and emended description of the genus Thermogemmatispora.</title>
        <authorList>
            <person name="Zheng Y."/>
            <person name="Wang C.M."/>
            <person name="Sakai Y."/>
            <person name="Abe K."/>
            <person name="Yokota A."/>
            <person name="Yabe S."/>
        </authorList>
    </citation>
    <scope>NUCLEOTIDE SEQUENCE [LARGE SCALE GENOMIC DNA]</scope>
    <source>
        <strain evidence="2 3">A1-2</strain>
    </source>
</reference>
<sequence>MSSSSVAYAEGRDWQSVHVYYYDEQKKDALLLDCVQPLFVQARPITTRLFFVRHWLRGPHLRLRFYCSPTQFAVALKPLIESIVGSYLRQHPSSAHLDEEQLKGLYATLARQEKEAGPFFPLYPDNSIQYLPYDRRLHVLGSEALASLLEDFYVDTNDLAFAMLAHRRQGHSLLTLCFDLMVTVAHRQGQHIARGFISYRSHAEGFIIASADPARMRALLEDRYQQQAKTLVARLRQLLAALEQEQDTFPFILTWSQLMQRYQERAAQLIAAGQIDLSAAGLETDDGGGPPVRRNLAASPFHSALERDQQRKQALYGDPWFQSYRLVLNLLYLHFSRLGLRPIDRFLLCHLAANAVEEAFKISAVDMVRAFSEGALSGPPPWPGKGGRQHAGA</sequence>
<dbReference type="InterPro" id="IPR023809">
    <property type="entry name" value="Thiopep_bacteriocin_synth_dom"/>
</dbReference>
<dbReference type="InterPro" id="IPR054643">
    <property type="entry name" value="TbtD_PbtD_pyrid"/>
</dbReference>
<dbReference type="Pfam" id="PF14028">
    <property type="entry name" value="Lant_dehydr_C"/>
    <property type="match status" value="1"/>
</dbReference>
<feature type="domain" description="Thiopeptide-type bacteriocin biosynthesis" evidence="1">
    <location>
        <begin position="14"/>
        <end position="356"/>
    </location>
</feature>
<gene>
    <name evidence="2" type="ORF">KTAU_24860</name>
</gene>
<dbReference type="EMBL" id="BKZV01000003">
    <property type="protein sequence ID" value="GER83849.1"/>
    <property type="molecule type" value="Genomic_DNA"/>
</dbReference>
<name>A0A5J4KAT0_9CHLR</name>
<dbReference type="NCBIfam" id="NF045556">
    <property type="entry name" value="TbtD_PbtD_pyrid"/>
    <property type="match status" value="1"/>
</dbReference>
<accession>A0A5J4KAT0</accession>
<dbReference type="RefSeq" id="WP_151728560.1">
    <property type="nucleotide sequence ID" value="NZ_BKZV01000003.1"/>
</dbReference>
<dbReference type="Proteomes" id="UP000334820">
    <property type="component" value="Unassembled WGS sequence"/>
</dbReference>
<evidence type="ECO:0000313" key="3">
    <source>
        <dbReference type="Proteomes" id="UP000334820"/>
    </source>
</evidence>